<proteinExistence type="predicted"/>
<reference evidence="2 3" key="1">
    <citation type="journal article" date="2006" name="Science">
        <title>Phytophthora genome sequences uncover evolutionary origins and mechanisms of pathogenesis.</title>
        <authorList>
            <person name="Tyler B.M."/>
            <person name="Tripathy S."/>
            <person name="Zhang X."/>
            <person name="Dehal P."/>
            <person name="Jiang R.H."/>
            <person name="Aerts A."/>
            <person name="Arredondo F.D."/>
            <person name="Baxter L."/>
            <person name="Bensasson D."/>
            <person name="Beynon J.L."/>
            <person name="Chapman J."/>
            <person name="Damasceno C.M."/>
            <person name="Dorrance A.E."/>
            <person name="Dou D."/>
            <person name="Dickerman A.W."/>
            <person name="Dubchak I.L."/>
            <person name="Garbelotto M."/>
            <person name="Gijzen M."/>
            <person name="Gordon S.G."/>
            <person name="Govers F."/>
            <person name="Grunwald N.J."/>
            <person name="Huang W."/>
            <person name="Ivors K.L."/>
            <person name="Jones R.W."/>
            <person name="Kamoun S."/>
            <person name="Krampis K."/>
            <person name="Lamour K.H."/>
            <person name="Lee M.K."/>
            <person name="McDonald W.H."/>
            <person name="Medina M."/>
            <person name="Meijer H.J."/>
            <person name="Nordberg E.K."/>
            <person name="Maclean D.J."/>
            <person name="Ospina-Giraldo M.D."/>
            <person name="Morris P.F."/>
            <person name="Phuntumart V."/>
            <person name="Putnam N.H."/>
            <person name="Rash S."/>
            <person name="Rose J.K."/>
            <person name="Sakihama Y."/>
            <person name="Salamov A.A."/>
            <person name="Savidor A."/>
            <person name="Scheuring C.F."/>
            <person name="Smith B.M."/>
            <person name="Sobral B.W."/>
            <person name="Terry A."/>
            <person name="Torto-Alalibo T.A."/>
            <person name="Win J."/>
            <person name="Xu Z."/>
            <person name="Zhang H."/>
            <person name="Grigoriev I.V."/>
            <person name="Rokhsar D.S."/>
            <person name="Boore J.L."/>
        </authorList>
    </citation>
    <scope>NUCLEOTIDE SEQUENCE [LARGE SCALE GENOMIC DNA]</scope>
    <source>
        <strain evidence="2 3">P6497</strain>
    </source>
</reference>
<dbReference type="Proteomes" id="UP000002640">
    <property type="component" value="Unassembled WGS sequence"/>
</dbReference>
<keyword evidence="1" id="KW-0812">Transmembrane</keyword>
<sequence length="88" mass="9203">MSAALQHRRVSGSFEKLQAEKLHSNVVNRRSPVMARRPREHQAAAVANAVEADKSMGLLPSLGVGVAVAGSMFVVSYAAVLSAMADAA</sequence>
<dbReference type="RefSeq" id="XP_009515737.1">
    <property type="nucleotide sequence ID" value="XM_009517442.1"/>
</dbReference>
<evidence type="ECO:0000256" key="1">
    <source>
        <dbReference type="SAM" id="Phobius"/>
    </source>
</evidence>
<protein>
    <submittedName>
        <fullName evidence="2">Uncharacterized protein</fullName>
    </submittedName>
</protein>
<dbReference type="EMBL" id="JH159151">
    <property type="protein sequence ID" value="EGZ28462.1"/>
    <property type="molecule type" value="Genomic_DNA"/>
</dbReference>
<feature type="transmembrane region" description="Helical" evidence="1">
    <location>
        <begin position="62"/>
        <end position="85"/>
    </location>
</feature>
<keyword evidence="1" id="KW-0472">Membrane</keyword>
<evidence type="ECO:0000313" key="2">
    <source>
        <dbReference type="EMBL" id="EGZ28462.1"/>
    </source>
</evidence>
<accession>G4YHE3</accession>
<dbReference type="InParanoid" id="G4YHE3"/>
<keyword evidence="3" id="KW-1185">Reference proteome</keyword>
<gene>
    <name evidence="2" type="ORF">PHYSODRAFT_353538</name>
</gene>
<dbReference type="GeneID" id="20649399"/>
<dbReference type="AlphaFoldDB" id="G4YHE3"/>
<dbReference type="KEGG" id="psoj:PHYSODRAFT_353538"/>
<name>G4YHE3_PHYSP</name>
<organism evidence="2 3">
    <name type="scientific">Phytophthora sojae (strain P6497)</name>
    <name type="common">Soybean stem and root rot agent</name>
    <name type="synonym">Phytophthora megasperma f. sp. glycines</name>
    <dbReference type="NCBI Taxonomy" id="1094619"/>
    <lineage>
        <taxon>Eukaryota</taxon>
        <taxon>Sar</taxon>
        <taxon>Stramenopiles</taxon>
        <taxon>Oomycota</taxon>
        <taxon>Peronosporomycetes</taxon>
        <taxon>Peronosporales</taxon>
        <taxon>Peronosporaceae</taxon>
        <taxon>Phytophthora</taxon>
    </lineage>
</organism>
<evidence type="ECO:0000313" key="3">
    <source>
        <dbReference type="Proteomes" id="UP000002640"/>
    </source>
</evidence>
<keyword evidence="1" id="KW-1133">Transmembrane helix</keyword>